<dbReference type="AlphaFoldDB" id="A0A1D3K890"/>
<name>A0A1D3K890_PSEVE</name>
<proteinExistence type="predicted"/>
<organism evidence="1 2">
    <name type="scientific">Pseudomonas veronii 1YdBTEX2</name>
    <dbReference type="NCBI Taxonomy" id="1295141"/>
    <lineage>
        <taxon>Bacteria</taxon>
        <taxon>Pseudomonadati</taxon>
        <taxon>Pseudomonadota</taxon>
        <taxon>Gammaproteobacteria</taxon>
        <taxon>Pseudomonadales</taxon>
        <taxon>Pseudomonadaceae</taxon>
        <taxon>Pseudomonas</taxon>
    </lineage>
</organism>
<evidence type="ECO:0000313" key="2">
    <source>
        <dbReference type="Proteomes" id="UP000245431"/>
    </source>
</evidence>
<accession>A0A1D3K890</accession>
<protein>
    <submittedName>
        <fullName evidence="1">Uncharacterized protein</fullName>
    </submittedName>
</protein>
<dbReference type="EMBL" id="LT599584">
    <property type="protein sequence ID" value="SBW84537.1"/>
    <property type="molecule type" value="Genomic_DNA"/>
</dbReference>
<sequence>MYERFCEEIDNLLSGEAADTNAYDYSCEDFEVTSSSYDETKGLLVLEVSFTYSGEQDQDRPYAGCEFYLDVEVTLVRRPGEWLFEEGWVAVTKIETDQDRDREAELADMYADYLKDKKRTDGM</sequence>
<dbReference type="Proteomes" id="UP000245431">
    <property type="component" value="Chromosome PVE_r2"/>
</dbReference>
<reference evidence="2" key="1">
    <citation type="submission" date="2016-07" db="EMBL/GenBank/DDBJ databases">
        <authorList>
            <person name="Florea S."/>
            <person name="Webb J.S."/>
            <person name="Jaromczyk J."/>
            <person name="Schardl C.L."/>
        </authorList>
    </citation>
    <scope>NUCLEOTIDE SEQUENCE [LARGE SCALE GENOMIC DNA]</scope>
    <source>
        <strain evidence="2">1YdBTEX2</strain>
    </source>
</reference>
<evidence type="ECO:0000313" key="1">
    <source>
        <dbReference type="EMBL" id="SBW84537.1"/>
    </source>
</evidence>
<gene>
    <name evidence="1" type="ORF">PVE_R2G0511</name>
</gene>